<accession>A0A6N9Q8K5</accession>
<organism evidence="2 3">
    <name type="scientific">Chengkuizengella marina</name>
    <dbReference type="NCBI Taxonomy" id="2507566"/>
    <lineage>
        <taxon>Bacteria</taxon>
        <taxon>Bacillati</taxon>
        <taxon>Bacillota</taxon>
        <taxon>Bacilli</taxon>
        <taxon>Bacillales</taxon>
        <taxon>Paenibacillaceae</taxon>
        <taxon>Chengkuizengella</taxon>
    </lineage>
</organism>
<sequence>MVDLMLILGFLLLLFRVNSFKVLYNFEAEKVKLEDNIVNFLQFFGKKFLSGYLIAFSLFFNGLYLAFILYLTSVYGGWYTLLHVITVGLVALFLAETIEVAKKIDEFEIRKPKIIQYLANYYITFYIIFFMLKLYFEF</sequence>
<evidence type="ECO:0000313" key="3">
    <source>
        <dbReference type="Proteomes" id="UP000448943"/>
    </source>
</evidence>
<keyword evidence="3" id="KW-1185">Reference proteome</keyword>
<feature type="transmembrane region" description="Helical" evidence="1">
    <location>
        <begin position="49"/>
        <end position="71"/>
    </location>
</feature>
<keyword evidence="1" id="KW-0472">Membrane</keyword>
<dbReference type="RefSeq" id="WP_160647797.1">
    <property type="nucleotide sequence ID" value="NZ_SIJB01000049.1"/>
</dbReference>
<comment type="caution">
    <text evidence="2">The sequence shown here is derived from an EMBL/GenBank/DDBJ whole genome shotgun (WGS) entry which is preliminary data.</text>
</comment>
<keyword evidence="1" id="KW-0812">Transmembrane</keyword>
<feature type="transmembrane region" description="Helical" evidence="1">
    <location>
        <begin position="115"/>
        <end position="136"/>
    </location>
</feature>
<dbReference type="EMBL" id="SIJB01000049">
    <property type="protein sequence ID" value="NBI30983.1"/>
    <property type="molecule type" value="Genomic_DNA"/>
</dbReference>
<name>A0A6N9Q8K5_9BACL</name>
<dbReference type="Proteomes" id="UP000448943">
    <property type="component" value="Unassembled WGS sequence"/>
</dbReference>
<proteinExistence type="predicted"/>
<dbReference type="AlphaFoldDB" id="A0A6N9Q8K5"/>
<keyword evidence="1" id="KW-1133">Transmembrane helix</keyword>
<reference evidence="2 3" key="1">
    <citation type="submission" date="2019-01" db="EMBL/GenBank/DDBJ databases">
        <title>Chengkuizengella sp. nov., isolated from deep-sea sediment of East Pacific Ocean.</title>
        <authorList>
            <person name="Yang J."/>
            <person name="Lai Q."/>
            <person name="Shao Z."/>
        </authorList>
    </citation>
    <scope>NUCLEOTIDE SEQUENCE [LARGE SCALE GENOMIC DNA]</scope>
    <source>
        <strain evidence="2 3">YPA3-1-1</strain>
    </source>
</reference>
<evidence type="ECO:0000256" key="1">
    <source>
        <dbReference type="SAM" id="Phobius"/>
    </source>
</evidence>
<protein>
    <submittedName>
        <fullName evidence="2">Uncharacterized protein</fullName>
    </submittedName>
</protein>
<gene>
    <name evidence="2" type="ORF">ERL59_18695</name>
</gene>
<evidence type="ECO:0000313" key="2">
    <source>
        <dbReference type="EMBL" id="NBI30983.1"/>
    </source>
</evidence>
<feature type="transmembrane region" description="Helical" evidence="1">
    <location>
        <begin position="78"/>
        <end position="95"/>
    </location>
</feature>